<dbReference type="EC" id="2.4.2.-" evidence="2"/>
<dbReference type="PROSITE" id="PS51468">
    <property type="entry name" value="VIT"/>
    <property type="match status" value="1"/>
</dbReference>
<dbReference type="SUPFAM" id="SSF53300">
    <property type="entry name" value="vWA-like"/>
    <property type="match status" value="1"/>
</dbReference>
<protein>
    <recommendedName>
        <fullName evidence="2">Poly [ADP-ribose] polymerase</fullName>
        <shortName evidence="2">PARP</shortName>
        <ecNumber evidence="2">2.4.2.-</ecNumber>
    </recommendedName>
</protein>
<keyword evidence="2" id="KW-0808">Transferase</keyword>
<dbReference type="Pfam" id="PF26166">
    <property type="entry name" value="WGR-like_PARP4"/>
    <property type="match status" value="1"/>
</dbReference>
<reference evidence="8" key="1">
    <citation type="submission" date="2019-06" db="EMBL/GenBank/DDBJ databases">
        <authorList>
            <consortium name="Wellcome Sanger Institute Data Sharing"/>
        </authorList>
    </citation>
    <scope>NUCLEOTIDE SEQUENCE [LARGE SCALE GENOMIC DNA]</scope>
</reference>
<proteinExistence type="inferred from homology"/>
<dbReference type="Pfam" id="PF26156">
    <property type="entry name" value="PARP4_MVP-ID"/>
    <property type="match status" value="1"/>
</dbReference>
<keyword evidence="9" id="KW-1185">Reference proteome</keyword>
<evidence type="ECO:0000313" key="9">
    <source>
        <dbReference type="Proteomes" id="UP000472271"/>
    </source>
</evidence>
<evidence type="ECO:0000256" key="2">
    <source>
        <dbReference type="RuleBase" id="RU362114"/>
    </source>
</evidence>
<keyword evidence="2" id="KW-0520">NAD</keyword>
<evidence type="ECO:0000256" key="3">
    <source>
        <dbReference type="SAM" id="MobiDB-lite"/>
    </source>
</evidence>
<dbReference type="InterPro" id="IPR058904">
    <property type="entry name" value="PARP4_MVP-ID"/>
</dbReference>
<dbReference type="Ensembl" id="ENSSORT00005041853.1">
    <property type="protein sequence ID" value="ENSSORP00005040800.1"/>
    <property type="gene ID" value="ENSSORG00005019040.1"/>
</dbReference>
<dbReference type="Pfam" id="PF13768">
    <property type="entry name" value="VWA_3"/>
    <property type="match status" value="1"/>
</dbReference>
<feature type="domain" description="BRCT" evidence="4">
    <location>
        <begin position="1"/>
        <end position="57"/>
    </location>
</feature>
<dbReference type="GO" id="GO:0005737">
    <property type="term" value="C:cytoplasm"/>
    <property type="evidence" value="ECO:0007669"/>
    <property type="project" value="TreeGrafter"/>
</dbReference>
<feature type="domain" description="PARP catalytic" evidence="6">
    <location>
        <begin position="325"/>
        <end position="525"/>
    </location>
</feature>
<feature type="domain" description="VIT" evidence="7">
    <location>
        <begin position="560"/>
        <end position="688"/>
    </location>
</feature>
<organism evidence="8 9">
    <name type="scientific">Sphaeramia orbicularis</name>
    <name type="common">orbiculate cardinalfish</name>
    <dbReference type="NCBI Taxonomy" id="375764"/>
    <lineage>
        <taxon>Eukaryota</taxon>
        <taxon>Metazoa</taxon>
        <taxon>Chordata</taxon>
        <taxon>Craniata</taxon>
        <taxon>Vertebrata</taxon>
        <taxon>Euteleostomi</taxon>
        <taxon>Actinopterygii</taxon>
        <taxon>Neopterygii</taxon>
        <taxon>Teleostei</taxon>
        <taxon>Neoteleostei</taxon>
        <taxon>Acanthomorphata</taxon>
        <taxon>Gobiaria</taxon>
        <taxon>Kurtiformes</taxon>
        <taxon>Apogonoidei</taxon>
        <taxon>Apogonidae</taxon>
        <taxon>Apogoninae</taxon>
        <taxon>Sphaeramia</taxon>
    </lineage>
</organism>
<dbReference type="Gene3D" id="3.90.228.10">
    <property type="match status" value="1"/>
</dbReference>
<evidence type="ECO:0000259" key="5">
    <source>
        <dbReference type="PROSITE" id="PS50234"/>
    </source>
</evidence>
<feature type="compositionally biased region" description="Polar residues" evidence="3">
    <location>
        <begin position="524"/>
        <end position="534"/>
    </location>
</feature>
<dbReference type="InterPro" id="IPR058905">
    <property type="entry name" value="WGR-like_PARP4"/>
</dbReference>
<gene>
    <name evidence="8" type="primary">parp4</name>
</gene>
<dbReference type="Proteomes" id="UP000472271">
    <property type="component" value="Chromosome 21"/>
</dbReference>
<dbReference type="InterPro" id="IPR013694">
    <property type="entry name" value="VIT"/>
</dbReference>
<dbReference type="InterPro" id="IPR001357">
    <property type="entry name" value="BRCT_dom"/>
</dbReference>
<dbReference type="SMART" id="SM00609">
    <property type="entry name" value="VIT"/>
    <property type="match status" value="1"/>
</dbReference>
<dbReference type="GO" id="GO:0003950">
    <property type="term" value="F:NAD+ poly-ADP-ribosyltransferase activity"/>
    <property type="evidence" value="ECO:0007669"/>
    <property type="project" value="UniProtKB-UniRule"/>
</dbReference>
<dbReference type="InterPro" id="IPR002035">
    <property type="entry name" value="VWF_A"/>
</dbReference>
<dbReference type="InterPro" id="IPR012317">
    <property type="entry name" value="Poly(ADP-ribose)pol_cat_dom"/>
</dbReference>
<feature type="compositionally biased region" description="Pro residues" evidence="3">
    <location>
        <begin position="1309"/>
        <end position="1329"/>
    </location>
</feature>
<accession>A0A673BG98</accession>
<comment type="similarity">
    <text evidence="1">Belongs to the ARTD/PARP family.</text>
</comment>
<feature type="domain" description="VWFA" evidence="5">
    <location>
        <begin position="838"/>
        <end position="1006"/>
    </location>
</feature>
<keyword evidence="2" id="KW-0328">Glycosyltransferase</keyword>
<feature type="region of interest" description="Disordered" evidence="3">
    <location>
        <begin position="1246"/>
        <end position="1285"/>
    </location>
</feature>
<evidence type="ECO:0000259" key="7">
    <source>
        <dbReference type="PROSITE" id="PS51468"/>
    </source>
</evidence>
<feature type="region of interest" description="Disordered" evidence="3">
    <location>
        <begin position="524"/>
        <end position="549"/>
    </location>
</feature>
<evidence type="ECO:0000256" key="1">
    <source>
        <dbReference type="ARBA" id="ARBA00024347"/>
    </source>
</evidence>
<dbReference type="PROSITE" id="PS50234">
    <property type="entry name" value="VWFA"/>
    <property type="match status" value="1"/>
</dbReference>
<name>A0A673BG98_9TELE</name>
<reference evidence="8" key="3">
    <citation type="submission" date="2025-09" db="UniProtKB">
        <authorList>
            <consortium name="Ensembl"/>
        </authorList>
    </citation>
    <scope>IDENTIFICATION</scope>
</reference>
<dbReference type="PANTHER" id="PTHR46530">
    <property type="entry name" value="PROTEIN MONO-ADP-RIBOSYLTRANSFERASE PARP4"/>
    <property type="match status" value="1"/>
</dbReference>
<evidence type="ECO:0000259" key="4">
    <source>
        <dbReference type="PROSITE" id="PS50172"/>
    </source>
</evidence>
<feature type="region of interest" description="Disordered" evidence="3">
    <location>
        <begin position="1307"/>
        <end position="1334"/>
    </location>
</feature>
<reference evidence="8" key="2">
    <citation type="submission" date="2025-08" db="UniProtKB">
        <authorList>
            <consortium name="Ensembl"/>
        </authorList>
    </citation>
    <scope>IDENTIFICATION</scope>
</reference>
<dbReference type="Gene3D" id="3.40.50.410">
    <property type="entry name" value="von Willebrand factor, type A domain"/>
    <property type="match status" value="1"/>
</dbReference>
<dbReference type="PROSITE" id="PS50172">
    <property type="entry name" value="BRCT"/>
    <property type="match status" value="1"/>
</dbReference>
<dbReference type="Pfam" id="PF00644">
    <property type="entry name" value="PARP"/>
    <property type="match status" value="1"/>
</dbReference>
<evidence type="ECO:0000259" key="6">
    <source>
        <dbReference type="PROSITE" id="PS51059"/>
    </source>
</evidence>
<dbReference type="SUPFAM" id="SSF56399">
    <property type="entry name" value="ADP-ribosylation"/>
    <property type="match status" value="1"/>
</dbReference>
<dbReference type="SMART" id="SM00327">
    <property type="entry name" value="VWA"/>
    <property type="match status" value="1"/>
</dbReference>
<dbReference type="Pfam" id="PF08487">
    <property type="entry name" value="VIT"/>
    <property type="match status" value="1"/>
</dbReference>
<evidence type="ECO:0000313" key="8">
    <source>
        <dbReference type="Ensembl" id="ENSSORP00005040800.1"/>
    </source>
</evidence>
<dbReference type="PROSITE" id="PS51059">
    <property type="entry name" value="PARP_CATALYTIC"/>
    <property type="match status" value="1"/>
</dbReference>
<dbReference type="PANTHER" id="PTHR46530:SF1">
    <property type="entry name" value="PROTEIN MONO-ADP-RIBOSYLTRANSFERASE PARP4"/>
    <property type="match status" value="1"/>
</dbReference>
<dbReference type="InterPro" id="IPR031273">
    <property type="entry name" value="PARP4"/>
</dbReference>
<feature type="compositionally biased region" description="Low complexity" evidence="3">
    <location>
        <begin position="1249"/>
        <end position="1276"/>
    </location>
</feature>
<dbReference type="InterPro" id="IPR036465">
    <property type="entry name" value="vWFA_dom_sf"/>
</dbReference>
<sequence length="1533" mass="169609">MFTLVPQCSLIVTSDVSSLSSNRLRSINKHKTPVVGVDYVDSCVEAGVLLPVDDFKLETSSSSPYSFPEFKGTDVITHYLEGNQPQFLIFAFYLSIFLIHRIYTETDPDLPSYPDHFHVAKYSVFEKVTINSNSWCVLELQSVKGQKGQQYRVVRYWKDDIGAKVRTAVRDMLVFLSTSEEALETYQALRDSMKTTGLQLRSSSSLKSKGLGSTQYSVWSLSNEVGVFVELLWTDALGGLAHCFVFPSGKDSLRAEGLLLQAARKLKDGNHMEVMSLLMEVQTLIPHAIKNIFPTAKFISQELDLCQLIRDVLNVREMTLRTPRPSSLGKYRALRCSIEAVPTSSSEFQNVTALLQDRKIQIHQVLRVCRGVELQTFKSELGNIRPLLHSSRSSNFVGILSRGLLLPRVGVEDHGIERTDIGNLGSGIYFADAISASLKYSSPSETDGSRLLLVCDVALGQCKDVHKRDPTLTQAPKGHNSVHGVRCTPNTHSDFQDDEYVVYSPDQVKLKYVVQFSVQGDQQKNFSPNITTSDEPCLPPSDKEMGSDSEGIENIKNPLADVKPGLQDNAGQQLPLQAVHVKCKLMDLLCQVVIFQKYTNQSSVPIEAKYVFPLDDSAAVCGFEAFINGKHVVGQVKEKEKARKEYKQAIEKGHGAYLMDQDAPDVFTISVGNLPPGATVLIKVTFVSELIVKDGSILFSLPGSVAPWQEREALNQTTQVREKIIHKKKKTLHMFMYHLSFFSLREFTLDMSIDMPNNITSLQCITHKVKMKRTDCKAVVSVLPGEVMGPEGFQLSITLSKVHLPRMWVEKHPDKDSQACMLVFYPDFEVPSGSSSDEVVLLLDASESMRGESLSTARRIALQVLKILDHNLRVNVIFFGTDHSEAFLTSQPLVKARQAAEGFIKGSCPAGGSTELWRPLRALSLLPPSRGIRNLLLLSDGHIQNTELTLQLLRDNTQHSRLFTCGLSPTANRHMLRAMACAGGGAYEFFDAKTKHNWAEQVACQVKRMSSPGCSSVSVKWQQFNPTAPPPVQAPKQLQALFNDCHTLVYGFVPHCTQATLLGDLSGQELKTMVSTSELQKTKGTFLHKLTARAIIRDYEDGILDANEAEHEGKKAQLKSFIIDLSKEFSILSQFTSFVAIEERDSEQPEKGFTDIPKVIAEEDVDFLPYMSWISSQDSDIQDEEEGYYATECADFMETSKEYFFVNDLYFLFVSAQDYGRNLEMDLVPLSAICDGYLFGSDPAPAPPRSAVAPPRSAPAPLRLAPAPPRSAVAPPCSAPAPPHSAVAPPRSAAALLPSVLAAPTSALAPPPPSLAPPPPSLAPPPPSLSPTSSALARLCSAPPTDDSYYYCRNSSCPPPPPPLRHHLGALSFGDVPFGELVENTLGEGYWELTPELGGLLNLDVSLFVNVFLKSKGIHSLGVKAHADILKLLGTLLVLQLMRLKKLEEGKLLHSLFCLEESSPRPERWEKVDRAVKWVCWADRQYPCVYSRLELGWSWESCTRQLLGFEPIPHFSSLSGLNLQISPIPLLVR</sequence>